<accession>A0A7W8X880</accession>
<dbReference type="SUPFAM" id="SSF53383">
    <property type="entry name" value="PLP-dependent transferases"/>
    <property type="match status" value="1"/>
</dbReference>
<dbReference type="EMBL" id="JACHBK010000008">
    <property type="protein sequence ID" value="MBB5537050.1"/>
    <property type="molecule type" value="Genomic_DNA"/>
</dbReference>
<dbReference type="AlphaFoldDB" id="A0A7W8X880"/>
<protein>
    <submittedName>
        <fullName evidence="1">Aspartate/methionine/tyrosine aminotransferase</fullName>
    </submittedName>
</protein>
<gene>
    <name evidence="1" type="ORF">GGD55_003765</name>
</gene>
<keyword evidence="1" id="KW-0808">Transferase</keyword>
<proteinExistence type="predicted"/>
<sequence>MPIATVSSRMLAVTEEMRTVMDFARNVLEGDGLGPDACDFMFGNPQEMPLRGFVDALIRHVEPRDVHWFGYKKYDALARETVARSLSQARNRDYKPDDIAITAEGSAR</sequence>
<organism evidence="1 2">
    <name type="scientific">Rhizobium giardinii</name>
    <dbReference type="NCBI Taxonomy" id="56731"/>
    <lineage>
        <taxon>Bacteria</taxon>
        <taxon>Pseudomonadati</taxon>
        <taxon>Pseudomonadota</taxon>
        <taxon>Alphaproteobacteria</taxon>
        <taxon>Hyphomicrobiales</taxon>
        <taxon>Rhizobiaceae</taxon>
        <taxon>Rhizobium/Agrobacterium group</taxon>
        <taxon>Rhizobium</taxon>
    </lineage>
</organism>
<keyword evidence="2" id="KW-1185">Reference proteome</keyword>
<reference evidence="1 2" key="1">
    <citation type="submission" date="2020-08" db="EMBL/GenBank/DDBJ databases">
        <title>Genomic Encyclopedia of Type Strains, Phase IV (KMG-V): Genome sequencing to study the core and pangenomes of soil and plant-associated prokaryotes.</title>
        <authorList>
            <person name="Whitman W."/>
        </authorList>
    </citation>
    <scope>NUCLEOTIDE SEQUENCE [LARGE SCALE GENOMIC DNA]</scope>
    <source>
        <strain evidence="1 2">SEMIA 4084</strain>
    </source>
</reference>
<dbReference type="Gene3D" id="3.40.640.10">
    <property type="entry name" value="Type I PLP-dependent aspartate aminotransferase-like (Major domain)"/>
    <property type="match status" value="1"/>
</dbReference>
<keyword evidence="1" id="KW-0032">Aminotransferase</keyword>
<dbReference type="InterPro" id="IPR015421">
    <property type="entry name" value="PyrdxlP-dep_Trfase_major"/>
</dbReference>
<evidence type="ECO:0000313" key="1">
    <source>
        <dbReference type="EMBL" id="MBB5537050.1"/>
    </source>
</evidence>
<dbReference type="GO" id="GO:0008483">
    <property type="term" value="F:transaminase activity"/>
    <property type="evidence" value="ECO:0007669"/>
    <property type="project" value="UniProtKB-KW"/>
</dbReference>
<dbReference type="Proteomes" id="UP000585507">
    <property type="component" value="Unassembled WGS sequence"/>
</dbReference>
<dbReference type="RefSeq" id="WP_154663348.1">
    <property type="nucleotide sequence ID" value="NZ_JACHBK010000008.1"/>
</dbReference>
<comment type="caution">
    <text evidence="1">The sequence shown here is derived from an EMBL/GenBank/DDBJ whole genome shotgun (WGS) entry which is preliminary data.</text>
</comment>
<name>A0A7W8X880_9HYPH</name>
<evidence type="ECO:0000313" key="2">
    <source>
        <dbReference type="Proteomes" id="UP000585507"/>
    </source>
</evidence>
<dbReference type="InterPro" id="IPR015424">
    <property type="entry name" value="PyrdxlP-dep_Trfase"/>
</dbReference>